<dbReference type="PANTHER" id="PTHR45961">
    <property type="entry name" value="IP21249P"/>
    <property type="match status" value="1"/>
</dbReference>
<comment type="caution">
    <text evidence="6">The sequence shown here is derived from an EMBL/GenBank/DDBJ whole genome shotgun (WGS) entry which is preliminary data.</text>
</comment>
<keyword evidence="3" id="KW-0904">Protein phosphatase</keyword>
<dbReference type="InterPro" id="IPR052103">
    <property type="entry name" value="Dual_spec_Phospatases"/>
</dbReference>
<dbReference type="SUPFAM" id="SSF52799">
    <property type="entry name" value="(Phosphotyrosine protein) phosphatases II"/>
    <property type="match status" value="1"/>
</dbReference>
<dbReference type="InterPro" id="IPR016130">
    <property type="entry name" value="Tyr_Pase_AS"/>
</dbReference>
<dbReference type="Proteomes" id="UP000277326">
    <property type="component" value="Unassembled WGS sequence"/>
</dbReference>
<dbReference type="AlphaFoldDB" id="A0A3M0DSU5"/>
<accession>A0A3M0DSU5</accession>
<gene>
    <name evidence="6" type="ORF">ATH50_0352</name>
</gene>
<dbReference type="GO" id="GO:0004721">
    <property type="term" value="F:phosphoprotein phosphatase activity"/>
    <property type="evidence" value="ECO:0007669"/>
    <property type="project" value="UniProtKB-KW"/>
</dbReference>
<name>A0A3M0DSU5_9EURY</name>
<evidence type="ECO:0000256" key="2">
    <source>
        <dbReference type="ARBA" id="ARBA00022801"/>
    </source>
</evidence>
<dbReference type="GO" id="GO:0005737">
    <property type="term" value="C:cytoplasm"/>
    <property type="evidence" value="ECO:0007669"/>
    <property type="project" value="TreeGrafter"/>
</dbReference>
<dbReference type="EMBL" id="REFS01000001">
    <property type="protein sequence ID" value="RMB25268.1"/>
    <property type="molecule type" value="Genomic_DNA"/>
</dbReference>
<dbReference type="InterPro" id="IPR029021">
    <property type="entry name" value="Prot-tyrosine_phosphatase-like"/>
</dbReference>
<evidence type="ECO:0000256" key="1">
    <source>
        <dbReference type="ARBA" id="ARBA00008601"/>
    </source>
</evidence>
<dbReference type="Gene3D" id="3.90.190.10">
    <property type="entry name" value="Protein tyrosine phosphatase superfamily"/>
    <property type="match status" value="1"/>
</dbReference>
<protein>
    <submittedName>
        <fullName evidence="6">Atypical dual specificity phosphatase/dual specificity phosphatase 12</fullName>
    </submittedName>
</protein>
<evidence type="ECO:0000313" key="7">
    <source>
        <dbReference type="Proteomes" id="UP000277326"/>
    </source>
</evidence>
<evidence type="ECO:0000313" key="6">
    <source>
        <dbReference type="EMBL" id="RMB25268.1"/>
    </source>
</evidence>
<dbReference type="GeneID" id="38471464"/>
<dbReference type="PROSITE" id="PS00383">
    <property type="entry name" value="TYR_PHOSPHATASE_1"/>
    <property type="match status" value="1"/>
</dbReference>
<feature type="domain" description="Tyrosine-protein phosphatase" evidence="4">
    <location>
        <begin position="3"/>
        <end position="143"/>
    </location>
</feature>
<sequence length="143" mass="14754">MNGDVDEVASGLFIGTVADAGDGERLRRRGVGVIVSLTYGDPDGGYPDGVTVVDVPMVDGPRNDLAAFGRAVTAVTSRLDDYGVLVHCSAGASRSPAVAATALALSEGIGLDDAFRRVAAARDAVDPHDALVRRAASVYVDRR</sequence>
<dbReference type="InterPro" id="IPR000387">
    <property type="entry name" value="Tyr_Pase_dom"/>
</dbReference>
<evidence type="ECO:0000256" key="3">
    <source>
        <dbReference type="ARBA" id="ARBA00022912"/>
    </source>
</evidence>
<dbReference type="PROSITE" id="PS50054">
    <property type="entry name" value="TYR_PHOSPHATASE_DUAL"/>
    <property type="match status" value="1"/>
</dbReference>
<feature type="domain" description="Tyrosine specific protein phosphatases" evidence="5">
    <location>
        <begin position="66"/>
        <end position="122"/>
    </location>
</feature>
<dbReference type="PROSITE" id="PS50056">
    <property type="entry name" value="TYR_PHOSPHATASE_2"/>
    <property type="match status" value="1"/>
</dbReference>
<evidence type="ECO:0000259" key="4">
    <source>
        <dbReference type="PROSITE" id="PS50054"/>
    </source>
</evidence>
<evidence type="ECO:0000259" key="5">
    <source>
        <dbReference type="PROSITE" id="PS50056"/>
    </source>
</evidence>
<dbReference type="RefSeq" id="WP_241966755.1">
    <property type="nucleotide sequence ID" value="NZ_CP034145.1"/>
</dbReference>
<dbReference type="InterPro" id="IPR000340">
    <property type="entry name" value="Dual-sp_phosphatase_cat-dom"/>
</dbReference>
<dbReference type="InterPro" id="IPR020422">
    <property type="entry name" value="TYR_PHOSPHATASE_DUAL_dom"/>
</dbReference>
<proteinExistence type="inferred from homology"/>
<comment type="similarity">
    <text evidence="1">Belongs to the protein-tyrosine phosphatase family. Non-receptor class dual specificity subfamily.</text>
</comment>
<keyword evidence="2" id="KW-0378">Hydrolase</keyword>
<dbReference type="SMART" id="SM00195">
    <property type="entry name" value="DSPc"/>
    <property type="match status" value="1"/>
</dbReference>
<organism evidence="6 7">
    <name type="scientific">Haloplanus aerogenes</name>
    <dbReference type="NCBI Taxonomy" id="660522"/>
    <lineage>
        <taxon>Archaea</taxon>
        <taxon>Methanobacteriati</taxon>
        <taxon>Methanobacteriota</taxon>
        <taxon>Stenosarchaea group</taxon>
        <taxon>Halobacteria</taxon>
        <taxon>Halobacteriales</taxon>
        <taxon>Haloferacaceae</taxon>
        <taxon>Haloplanus</taxon>
    </lineage>
</organism>
<dbReference type="CDD" id="cd14498">
    <property type="entry name" value="DSP"/>
    <property type="match status" value="1"/>
</dbReference>
<dbReference type="Pfam" id="PF00782">
    <property type="entry name" value="DSPc"/>
    <property type="match status" value="1"/>
</dbReference>
<reference evidence="6 7" key="1">
    <citation type="journal article" date="2015" name="Stand. Genomic Sci.">
        <title>Genomic Encyclopedia of Bacterial and Archaeal Type Strains, Phase III: the genomes of soil and plant-associated and newly described type strains.</title>
        <authorList>
            <person name="Whitman W.B."/>
            <person name="Woyke T."/>
            <person name="Klenk H.P."/>
            <person name="Zhou Y."/>
            <person name="Lilburn T.G."/>
            <person name="Beck B.J."/>
            <person name="De Vos P."/>
            <person name="Vandamme P."/>
            <person name="Eisen J.A."/>
            <person name="Garrity G."/>
            <person name="Hugenholtz P."/>
            <person name="Kyrpides N.C."/>
        </authorList>
    </citation>
    <scope>NUCLEOTIDE SEQUENCE [LARGE SCALE GENOMIC DNA]</scope>
    <source>
        <strain evidence="6 7">CGMCC 1.10124</strain>
    </source>
</reference>
<dbReference type="PANTHER" id="PTHR45961:SF6">
    <property type="entry name" value="IP21249P"/>
    <property type="match status" value="1"/>
</dbReference>